<keyword evidence="5" id="KW-0961">Cell wall biogenesis/degradation</keyword>
<dbReference type="InterPro" id="IPR051206">
    <property type="entry name" value="NAMLAA_amidase_2"/>
</dbReference>
<dbReference type="InterPro" id="IPR036505">
    <property type="entry name" value="Amidase/PGRP_sf"/>
</dbReference>
<dbReference type="SMART" id="SM00644">
    <property type="entry name" value="Ami_2"/>
    <property type="match status" value="1"/>
</dbReference>
<dbReference type="Pfam" id="PF01471">
    <property type="entry name" value="PG_binding_1"/>
    <property type="match status" value="1"/>
</dbReference>
<comment type="similarity">
    <text evidence="2">Belongs to the N-acetylmuramoyl-L-alanine amidase 2 family.</text>
</comment>
<protein>
    <recommendedName>
        <fullName evidence="3">N-acetylmuramoyl-L-alanine amidase</fullName>
        <ecNumber evidence="3">3.5.1.28</ecNumber>
    </recommendedName>
</protein>
<dbReference type="GO" id="GO:0008745">
    <property type="term" value="F:N-acetylmuramoyl-L-alanine amidase activity"/>
    <property type="evidence" value="ECO:0007669"/>
    <property type="project" value="UniProtKB-EC"/>
</dbReference>
<evidence type="ECO:0000256" key="2">
    <source>
        <dbReference type="ARBA" id="ARBA00007553"/>
    </source>
</evidence>
<evidence type="ECO:0000256" key="5">
    <source>
        <dbReference type="ARBA" id="ARBA00023316"/>
    </source>
</evidence>
<dbReference type="PROSITE" id="PS51257">
    <property type="entry name" value="PROKAR_LIPOPROTEIN"/>
    <property type="match status" value="1"/>
</dbReference>
<dbReference type="EC" id="3.5.1.28" evidence="3"/>
<gene>
    <name evidence="7" type="ORF">QSH02_05990</name>
</gene>
<dbReference type="EMBL" id="JASVWL010000003">
    <property type="protein sequence ID" value="MDL5354393.1"/>
    <property type="molecule type" value="Genomic_DNA"/>
</dbReference>
<organism evidence="7 8">
    <name type="scientific">Proteus faecis</name>
    <dbReference type="NCBI Taxonomy" id="2050967"/>
    <lineage>
        <taxon>Bacteria</taxon>
        <taxon>Pseudomonadati</taxon>
        <taxon>Pseudomonadota</taxon>
        <taxon>Gammaproteobacteria</taxon>
        <taxon>Enterobacterales</taxon>
        <taxon>Morganellaceae</taxon>
        <taxon>Proteus</taxon>
    </lineage>
</organism>
<dbReference type="GeneID" id="83612008"/>
<dbReference type="GO" id="GO:0019867">
    <property type="term" value="C:outer membrane"/>
    <property type="evidence" value="ECO:0007669"/>
    <property type="project" value="TreeGrafter"/>
</dbReference>
<dbReference type="PANTHER" id="PTHR30417">
    <property type="entry name" value="N-ACETYLMURAMOYL-L-ALANINE AMIDASE AMID"/>
    <property type="match status" value="1"/>
</dbReference>
<evidence type="ECO:0000313" key="8">
    <source>
        <dbReference type="Proteomes" id="UP001224739"/>
    </source>
</evidence>
<dbReference type="GO" id="GO:0009253">
    <property type="term" value="P:peptidoglycan catabolic process"/>
    <property type="evidence" value="ECO:0007669"/>
    <property type="project" value="InterPro"/>
</dbReference>
<dbReference type="Gene3D" id="3.40.80.10">
    <property type="entry name" value="Peptidoglycan recognition protein-like"/>
    <property type="match status" value="1"/>
</dbReference>
<dbReference type="Gene3D" id="1.10.101.10">
    <property type="entry name" value="PGBD-like superfamily/PGBD"/>
    <property type="match status" value="1"/>
</dbReference>
<dbReference type="SUPFAM" id="SSF47090">
    <property type="entry name" value="PGBD-like"/>
    <property type="match status" value="1"/>
</dbReference>
<name>A0AAW7CRH9_9GAMM</name>
<evidence type="ECO:0000256" key="1">
    <source>
        <dbReference type="ARBA" id="ARBA00001561"/>
    </source>
</evidence>
<evidence type="ECO:0000256" key="3">
    <source>
        <dbReference type="ARBA" id="ARBA00011901"/>
    </source>
</evidence>
<comment type="catalytic activity">
    <reaction evidence="1">
        <text>Hydrolyzes the link between N-acetylmuramoyl residues and L-amino acid residues in certain cell-wall glycopeptides.</text>
        <dbReference type="EC" id="3.5.1.28"/>
    </reaction>
</comment>
<dbReference type="InterPro" id="IPR036365">
    <property type="entry name" value="PGBD-like_sf"/>
</dbReference>
<dbReference type="Pfam" id="PF01510">
    <property type="entry name" value="Amidase_2"/>
    <property type="match status" value="1"/>
</dbReference>
<dbReference type="GO" id="GO:0071555">
    <property type="term" value="P:cell wall organization"/>
    <property type="evidence" value="ECO:0007669"/>
    <property type="project" value="UniProtKB-KW"/>
</dbReference>
<sequence length="279" mass="31337">MRSSRYYIGLLIAISLLTSCAKQPVFIDRGEYIVKVVPNKQEANDCVKYLVMHYTALDDERSFKVLTAGRVSSHYLIPTHPSSIDGKPVITSLVDEREIAWHAGISQWGNATSLNNCSIGIEIVNLGYRDNGKFRYWYSYTADQIVTISVVMKDIIERYNIEPQNVLGHSDIAPLRKVDPGPLFPWERLASQGIGAWPDKALVQTYLAGREPSEPVDVATFQQLLQQYGYQTPTNGVLDNNAQKVVKAFQMHFRASKANGIPDAQSEAILRALIDKYRT</sequence>
<dbReference type="Proteomes" id="UP001224739">
    <property type="component" value="Unassembled WGS sequence"/>
</dbReference>
<reference evidence="7" key="1">
    <citation type="submission" date="2023-06" db="EMBL/GenBank/DDBJ databases">
        <title>Acute promotion of culturable opportunistic pathogens and persistent increase of antibiotic resistance following antibiotic exposure in mouse gut microbiota.</title>
        <authorList>
            <person name="Li L."/>
            <person name="Wang B."/>
            <person name="Sun Y."/>
            <person name="Wang M."/>
            <person name="Xu H."/>
        </authorList>
    </citation>
    <scope>NUCLEOTIDE SEQUENCE</scope>
    <source>
        <strain evidence="7">EPA10_1</strain>
    </source>
</reference>
<feature type="domain" description="N-acetylmuramoyl-L-alanine amidase" evidence="6">
    <location>
        <begin position="37"/>
        <end position="181"/>
    </location>
</feature>
<evidence type="ECO:0000259" key="6">
    <source>
        <dbReference type="SMART" id="SM00644"/>
    </source>
</evidence>
<dbReference type="SUPFAM" id="SSF55846">
    <property type="entry name" value="N-acetylmuramoyl-L-alanine amidase-like"/>
    <property type="match status" value="1"/>
</dbReference>
<evidence type="ECO:0000313" key="7">
    <source>
        <dbReference type="EMBL" id="MDL5354393.1"/>
    </source>
</evidence>
<dbReference type="InterPro" id="IPR002477">
    <property type="entry name" value="Peptidoglycan-bd-like"/>
</dbReference>
<dbReference type="PANTHER" id="PTHR30417:SF1">
    <property type="entry name" value="N-ACETYLMURAMOYL-L-ALANINE AMIDASE AMID"/>
    <property type="match status" value="1"/>
</dbReference>
<dbReference type="AlphaFoldDB" id="A0AAW7CRH9"/>
<evidence type="ECO:0000256" key="4">
    <source>
        <dbReference type="ARBA" id="ARBA00022801"/>
    </source>
</evidence>
<comment type="caution">
    <text evidence="7">The sequence shown here is derived from an EMBL/GenBank/DDBJ whole genome shotgun (WGS) entry which is preliminary data.</text>
</comment>
<keyword evidence="4 7" id="KW-0378">Hydrolase</keyword>
<dbReference type="RefSeq" id="WP_109406674.1">
    <property type="nucleotide sequence ID" value="NZ_JAIKTY010000296.1"/>
</dbReference>
<dbReference type="FunFam" id="3.40.80.10:FF:000003">
    <property type="entry name" value="N-acetylmuramoyl-L-alanine amidase"/>
    <property type="match status" value="1"/>
</dbReference>
<accession>A0AAW7CRH9</accession>
<dbReference type="CDD" id="cd06583">
    <property type="entry name" value="PGRP"/>
    <property type="match status" value="1"/>
</dbReference>
<dbReference type="GO" id="GO:0009254">
    <property type="term" value="P:peptidoglycan turnover"/>
    <property type="evidence" value="ECO:0007669"/>
    <property type="project" value="TreeGrafter"/>
</dbReference>
<dbReference type="InterPro" id="IPR036366">
    <property type="entry name" value="PGBDSf"/>
</dbReference>
<dbReference type="InterPro" id="IPR002502">
    <property type="entry name" value="Amidase_domain"/>
</dbReference>
<proteinExistence type="inferred from homology"/>